<feature type="signal peptide" evidence="2">
    <location>
        <begin position="1"/>
        <end position="25"/>
    </location>
</feature>
<proteinExistence type="predicted"/>
<organism evidence="3 4">
    <name type="scientific">Labrys monachus</name>
    <dbReference type="NCBI Taxonomy" id="217067"/>
    <lineage>
        <taxon>Bacteria</taxon>
        <taxon>Pseudomonadati</taxon>
        <taxon>Pseudomonadota</taxon>
        <taxon>Alphaproteobacteria</taxon>
        <taxon>Hyphomicrobiales</taxon>
        <taxon>Xanthobacteraceae</taxon>
        <taxon>Labrys</taxon>
    </lineage>
</organism>
<reference evidence="3 4" key="1">
    <citation type="submission" date="2023-07" db="EMBL/GenBank/DDBJ databases">
        <title>Genomic Encyclopedia of Type Strains, Phase IV (KMG-IV): sequencing the most valuable type-strain genomes for metagenomic binning, comparative biology and taxonomic classification.</title>
        <authorList>
            <person name="Goeker M."/>
        </authorList>
    </citation>
    <scope>NUCLEOTIDE SEQUENCE [LARGE SCALE GENOMIC DNA]</scope>
    <source>
        <strain evidence="3 4">DSM 5896</strain>
    </source>
</reference>
<evidence type="ECO:0000256" key="2">
    <source>
        <dbReference type="SAM" id="SignalP"/>
    </source>
</evidence>
<comment type="caution">
    <text evidence="3">The sequence shown here is derived from an EMBL/GenBank/DDBJ whole genome shotgun (WGS) entry which is preliminary data.</text>
</comment>
<dbReference type="InterPro" id="IPR006311">
    <property type="entry name" value="TAT_signal"/>
</dbReference>
<protein>
    <submittedName>
        <fullName evidence="3">TRAP-type mannitol/chloroaromatic compound transport system substrate-binding protein</fullName>
    </submittedName>
</protein>
<sequence length="365" mass="39152">MSTRRTFLAGAAASATGLLAAPALAQNLVEWRMVTAWPRDLPGAGVGAQRLADRIGLLTQGQLTVKLYAAGELVPGQQNMASVMAGDVEMSHDMSAYYIAQSPALAFFSSIPFGLIAQEQDAWIYAGGGKALWDELNARFGVRAFSAGNTGARLGGWFRKEINTVDDLKGLRFRVGGLAGQALSKLGVVQALLPGSQILPKFKSGELDAAEFMGPVNDIAFGFQAEAKFCYWPGFQEPCAGLQLQVNRAKFDALPVTHRIAIEVACAEENARAQAEYNARAPAAIAQAVTQQGVMLKQFPADVFKAFGSASGQVLSEIIDTGDDLTKRIAASYLAFRQQTLLWTRIGDEGYANMRLLDYTYPKAG</sequence>
<keyword evidence="1 2" id="KW-0732">Signal</keyword>
<name>A0ABU0FI21_9HYPH</name>
<dbReference type="InterPro" id="IPR026289">
    <property type="entry name" value="SBP_TakP-like"/>
</dbReference>
<dbReference type="InterPro" id="IPR038404">
    <property type="entry name" value="TRAP_DctP_sf"/>
</dbReference>
<evidence type="ECO:0000256" key="1">
    <source>
        <dbReference type="ARBA" id="ARBA00022729"/>
    </source>
</evidence>
<dbReference type="RefSeq" id="WP_307430935.1">
    <property type="nucleotide sequence ID" value="NZ_JAUSVK010000001.1"/>
</dbReference>
<gene>
    <name evidence="3" type="ORF">J3R73_004044</name>
</gene>
<dbReference type="PIRSF" id="PIRSF039026">
    <property type="entry name" value="SiaP"/>
    <property type="match status" value="1"/>
</dbReference>
<keyword evidence="4" id="KW-1185">Reference proteome</keyword>
<dbReference type="Gene3D" id="3.40.190.170">
    <property type="entry name" value="Bacterial extracellular solute-binding protein, family 7"/>
    <property type="match status" value="1"/>
</dbReference>
<dbReference type="Gene3D" id="3.40.190.10">
    <property type="entry name" value="Periplasmic binding protein-like II"/>
    <property type="match status" value="1"/>
</dbReference>
<evidence type="ECO:0000313" key="3">
    <source>
        <dbReference type="EMBL" id="MDQ0394252.1"/>
    </source>
</evidence>
<dbReference type="PANTHER" id="PTHR33376">
    <property type="match status" value="1"/>
</dbReference>
<dbReference type="EMBL" id="JAUSVK010000001">
    <property type="protein sequence ID" value="MDQ0394252.1"/>
    <property type="molecule type" value="Genomic_DNA"/>
</dbReference>
<dbReference type="PANTHER" id="PTHR33376:SF5">
    <property type="entry name" value="EXTRACYTOPLASMIC SOLUTE RECEPTOR PROTEIN"/>
    <property type="match status" value="1"/>
</dbReference>
<accession>A0ABU0FI21</accession>
<dbReference type="Proteomes" id="UP001237448">
    <property type="component" value="Unassembled WGS sequence"/>
</dbReference>
<dbReference type="InterPro" id="IPR018389">
    <property type="entry name" value="DctP_fam"/>
</dbReference>
<dbReference type="PROSITE" id="PS51318">
    <property type="entry name" value="TAT"/>
    <property type="match status" value="1"/>
</dbReference>
<feature type="chain" id="PRO_5045802802" evidence="2">
    <location>
        <begin position="26"/>
        <end position="365"/>
    </location>
</feature>
<dbReference type="Pfam" id="PF03480">
    <property type="entry name" value="DctP"/>
    <property type="match status" value="1"/>
</dbReference>
<evidence type="ECO:0000313" key="4">
    <source>
        <dbReference type="Proteomes" id="UP001237448"/>
    </source>
</evidence>